<dbReference type="AlphaFoldDB" id="A0AAX6HFS7"/>
<reference evidence="1" key="1">
    <citation type="journal article" date="2023" name="GigaByte">
        <title>Genome assembly of the bearded iris, Iris pallida Lam.</title>
        <authorList>
            <person name="Bruccoleri R.E."/>
            <person name="Oakeley E.J."/>
            <person name="Faust A.M.E."/>
            <person name="Altorfer M."/>
            <person name="Dessus-Babus S."/>
            <person name="Burckhardt D."/>
            <person name="Oertli M."/>
            <person name="Naumann U."/>
            <person name="Petersen F."/>
            <person name="Wong J."/>
        </authorList>
    </citation>
    <scope>NUCLEOTIDE SEQUENCE</scope>
    <source>
        <strain evidence="1">GSM-AAB239-AS_SAM_17_03QT</strain>
    </source>
</reference>
<evidence type="ECO:0000313" key="2">
    <source>
        <dbReference type="Proteomes" id="UP001140949"/>
    </source>
</evidence>
<gene>
    <name evidence="1" type="ORF">M6B38_317125</name>
</gene>
<evidence type="ECO:0000313" key="1">
    <source>
        <dbReference type="EMBL" id="KAJ6839275.1"/>
    </source>
</evidence>
<dbReference type="Proteomes" id="UP001140949">
    <property type="component" value="Unassembled WGS sequence"/>
</dbReference>
<reference evidence="1" key="2">
    <citation type="submission" date="2023-04" db="EMBL/GenBank/DDBJ databases">
        <authorList>
            <person name="Bruccoleri R.E."/>
            <person name="Oakeley E.J."/>
            <person name="Faust A.-M."/>
            <person name="Dessus-Babus S."/>
            <person name="Altorfer M."/>
            <person name="Burckhardt D."/>
            <person name="Oertli M."/>
            <person name="Naumann U."/>
            <person name="Petersen F."/>
            <person name="Wong J."/>
        </authorList>
    </citation>
    <scope>NUCLEOTIDE SEQUENCE</scope>
    <source>
        <strain evidence="1">GSM-AAB239-AS_SAM_17_03QT</strain>
        <tissue evidence="1">Leaf</tissue>
    </source>
</reference>
<dbReference type="EMBL" id="JANAVB010010193">
    <property type="protein sequence ID" value="KAJ6839275.1"/>
    <property type="molecule type" value="Genomic_DNA"/>
</dbReference>
<protein>
    <submittedName>
        <fullName evidence="1">Uncharacterized protein</fullName>
    </submittedName>
</protein>
<organism evidence="1 2">
    <name type="scientific">Iris pallida</name>
    <name type="common">Sweet iris</name>
    <dbReference type="NCBI Taxonomy" id="29817"/>
    <lineage>
        <taxon>Eukaryota</taxon>
        <taxon>Viridiplantae</taxon>
        <taxon>Streptophyta</taxon>
        <taxon>Embryophyta</taxon>
        <taxon>Tracheophyta</taxon>
        <taxon>Spermatophyta</taxon>
        <taxon>Magnoliopsida</taxon>
        <taxon>Liliopsida</taxon>
        <taxon>Asparagales</taxon>
        <taxon>Iridaceae</taxon>
        <taxon>Iridoideae</taxon>
        <taxon>Irideae</taxon>
        <taxon>Iris</taxon>
    </lineage>
</organism>
<name>A0AAX6HFS7_IRIPA</name>
<sequence>MAIRFSALATSRRWPRRQIDDRSSSKLVSTVTTHQRYDDIVHFLPPYRSSYGHGYCSSELSFVHDGTAVETMRRALFSTTMIRSPN</sequence>
<keyword evidence="2" id="KW-1185">Reference proteome</keyword>
<accession>A0AAX6HFS7</accession>
<proteinExistence type="predicted"/>
<comment type="caution">
    <text evidence="1">The sequence shown here is derived from an EMBL/GenBank/DDBJ whole genome shotgun (WGS) entry which is preliminary data.</text>
</comment>